<name>A0AAD7A3J0_9AGAR</name>
<protein>
    <submittedName>
        <fullName evidence="1">Uncharacterized protein</fullName>
    </submittedName>
</protein>
<evidence type="ECO:0000313" key="2">
    <source>
        <dbReference type="Proteomes" id="UP001218218"/>
    </source>
</evidence>
<comment type="caution">
    <text evidence="1">The sequence shown here is derived from an EMBL/GenBank/DDBJ whole genome shotgun (WGS) entry which is preliminary data.</text>
</comment>
<dbReference type="Proteomes" id="UP001218218">
    <property type="component" value="Unassembled WGS sequence"/>
</dbReference>
<evidence type="ECO:0000313" key="1">
    <source>
        <dbReference type="EMBL" id="KAJ7348631.1"/>
    </source>
</evidence>
<organism evidence="1 2">
    <name type="scientific">Mycena albidolilacea</name>
    <dbReference type="NCBI Taxonomy" id="1033008"/>
    <lineage>
        <taxon>Eukaryota</taxon>
        <taxon>Fungi</taxon>
        <taxon>Dikarya</taxon>
        <taxon>Basidiomycota</taxon>
        <taxon>Agaricomycotina</taxon>
        <taxon>Agaricomycetes</taxon>
        <taxon>Agaricomycetidae</taxon>
        <taxon>Agaricales</taxon>
        <taxon>Marasmiineae</taxon>
        <taxon>Mycenaceae</taxon>
        <taxon>Mycena</taxon>
    </lineage>
</organism>
<dbReference type="EMBL" id="JARIHO010000017">
    <property type="protein sequence ID" value="KAJ7348631.1"/>
    <property type="molecule type" value="Genomic_DNA"/>
</dbReference>
<reference evidence="1" key="1">
    <citation type="submission" date="2023-03" db="EMBL/GenBank/DDBJ databases">
        <title>Massive genome expansion in bonnet fungi (Mycena s.s.) driven by repeated elements and novel gene families across ecological guilds.</title>
        <authorList>
            <consortium name="Lawrence Berkeley National Laboratory"/>
            <person name="Harder C.B."/>
            <person name="Miyauchi S."/>
            <person name="Viragh M."/>
            <person name="Kuo A."/>
            <person name="Thoen E."/>
            <person name="Andreopoulos B."/>
            <person name="Lu D."/>
            <person name="Skrede I."/>
            <person name="Drula E."/>
            <person name="Henrissat B."/>
            <person name="Morin E."/>
            <person name="Kohler A."/>
            <person name="Barry K."/>
            <person name="LaButti K."/>
            <person name="Morin E."/>
            <person name="Salamov A."/>
            <person name="Lipzen A."/>
            <person name="Mereny Z."/>
            <person name="Hegedus B."/>
            <person name="Baldrian P."/>
            <person name="Stursova M."/>
            <person name="Weitz H."/>
            <person name="Taylor A."/>
            <person name="Grigoriev I.V."/>
            <person name="Nagy L.G."/>
            <person name="Martin F."/>
            <person name="Kauserud H."/>
        </authorList>
    </citation>
    <scope>NUCLEOTIDE SEQUENCE</scope>
    <source>
        <strain evidence="1">CBHHK002</strain>
    </source>
</reference>
<gene>
    <name evidence="1" type="ORF">DFH08DRAFT_808358</name>
</gene>
<dbReference type="AlphaFoldDB" id="A0AAD7A3J0"/>
<sequence>MCNCAGRTITAVAVTVRALGYNPNAPTEDEYLLGSRSYINFFSTTLTEKLQATYADKPFNVPYVVWKTPSIYGKWILTDGGTSPETGSLNDQNGTNTQYKIYLLLRVPFDDLPCHLNGICWDKTPCPGSFITQMDCGQFKWAQCCEGPSWAGKVSLELAPPCKRISQDMPNTYEAGVSRAGISYAAFGAPPNTDHLIINHMKKRSKDIHLGPLASESTVADSGAGHMFCCIKLAHDAQAATGADLKQAGGVKFSQFTLKEHPQSSRGLCESSALVVFVRHDVLGVTIDATCQLNELEAHFSNATRLMNTVTCGSGEVNFGVGWGYSSCTVELVLLPVASGGSTNTLTETNRLTTQTGTIMLVAVRGFHSAPSSRSIYFRLRPDVE</sequence>
<keyword evidence="2" id="KW-1185">Reference proteome</keyword>
<accession>A0AAD7A3J0</accession>
<proteinExistence type="predicted"/>